<dbReference type="CDD" id="cd04301">
    <property type="entry name" value="NAT_SF"/>
    <property type="match status" value="1"/>
</dbReference>
<evidence type="ECO:0000313" key="3">
    <source>
        <dbReference type="Proteomes" id="UP001210204"/>
    </source>
</evidence>
<dbReference type="RefSeq" id="WP_195918050.1">
    <property type="nucleotide sequence ID" value="NZ_JADOZZ010000004.1"/>
</dbReference>
<dbReference type="Gene3D" id="3.40.630.30">
    <property type="match status" value="1"/>
</dbReference>
<protein>
    <submittedName>
        <fullName evidence="2">GNAT family N-acetyltransferase</fullName>
    </submittedName>
</protein>
<dbReference type="Proteomes" id="UP001210204">
    <property type="component" value="Unassembled WGS sequence"/>
</dbReference>
<dbReference type="InterPro" id="IPR000182">
    <property type="entry name" value="GNAT_dom"/>
</dbReference>
<dbReference type="EMBL" id="JAQMJT010000006">
    <property type="protein sequence ID" value="MDB8614053.1"/>
    <property type="molecule type" value="Genomic_DNA"/>
</dbReference>
<gene>
    <name evidence="2" type="ORF">PNU26_06535</name>
</gene>
<comment type="caution">
    <text evidence="2">The sequence shown here is derived from an EMBL/GenBank/DDBJ whole genome shotgun (WGS) entry which is preliminary data.</text>
</comment>
<dbReference type="InterPro" id="IPR016181">
    <property type="entry name" value="Acyl_CoA_acyltransferase"/>
</dbReference>
<accession>A0AAW6D9A0</accession>
<feature type="domain" description="N-acetyltransferase" evidence="1">
    <location>
        <begin position="14"/>
        <end position="154"/>
    </location>
</feature>
<evidence type="ECO:0000259" key="1">
    <source>
        <dbReference type="PROSITE" id="PS51186"/>
    </source>
</evidence>
<name>A0AAW6D9A0_STRSL</name>
<evidence type="ECO:0000313" key="2">
    <source>
        <dbReference type="EMBL" id="MDB8614053.1"/>
    </source>
</evidence>
<sequence>MKKTLERMMAMKETFFWDFSQEDISTLSDLTSEGFEFDWSAISSPNAITSGFVIQGEVSGMIEFTPEPTDYYNFIHKLEVRMDKRNQGIAGVLLAHVAQDAFNRGFEGFMMLISKTALRDFYVSRYGGSRIGNTNRVIFNTAASQGLIDRFLKGGVD</sequence>
<dbReference type="SUPFAM" id="SSF55729">
    <property type="entry name" value="Acyl-CoA N-acyltransferases (Nat)"/>
    <property type="match status" value="1"/>
</dbReference>
<organism evidence="2 3">
    <name type="scientific">Streptococcus salivarius</name>
    <dbReference type="NCBI Taxonomy" id="1304"/>
    <lineage>
        <taxon>Bacteria</taxon>
        <taxon>Bacillati</taxon>
        <taxon>Bacillota</taxon>
        <taxon>Bacilli</taxon>
        <taxon>Lactobacillales</taxon>
        <taxon>Streptococcaceae</taxon>
        <taxon>Streptococcus</taxon>
    </lineage>
</organism>
<proteinExistence type="predicted"/>
<reference evidence="2" key="1">
    <citation type="submission" date="2023-01" db="EMBL/GenBank/DDBJ databases">
        <title>Human gut microbiome strain richness.</title>
        <authorList>
            <person name="Chen-Liaw A."/>
        </authorList>
    </citation>
    <scope>NUCLEOTIDE SEQUENCE</scope>
    <source>
        <strain evidence="2">1001095st1_G4_1001095IJ_161003</strain>
    </source>
</reference>
<dbReference type="Pfam" id="PF00583">
    <property type="entry name" value="Acetyltransf_1"/>
    <property type="match status" value="1"/>
</dbReference>
<dbReference type="GO" id="GO:0016747">
    <property type="term" value="F:acyltransferase activity, transferring groups other than amino-acyl groups"/>
    <property type="evidence" value="ECO:0007669"/>
    <property type="project" value="InterPro"/>
</dbReference>
<dbReference type="AlphaFoldDB" id="A0AAW6D9A0"/>
<dbReference type="PROSITE" id="PS51186">
    <property type="entry name" value="GNAT"/>
    <property type="match status" value="1"/>
</dbReference>